<feature type="transmembrane region" description="Helical" evidence="1">
    <location>
        <begin position="108"/>
        <end position="137"/>
    </location>
</feature>
<protein>
    <submittedName>
        <fullName evidence="2">Uncharacterized protein</fullName>
    </submittedName>
</protein>
<keyword evidence="1" id="KW-0472">Membrane</keyword>
<dbReference type="Proteomes" id="UP001238334">
    <property type="component" value="Chromosome"/>
</dbReference>
<feature type="transmembrane region" description="Helical" evidence="1">
    <location>
        <begin position="44"/>
        <end position="62"/>
    </location>
</feature>
<dbReference type="AlphaFoldDB" id="A0A9Y2KZY1"/>
<dbReference type="EMBL" id="CP127247">
    <property type="protein sequence ID" value="WIY25131.1"/>
    <property type="molecule type" value="Genomic_DNA"/>
</dbReference>
<evidence type="ECO:0000256" key="1">
    <source>
        <dbReference type="SAM" id="Phobius"/>
    </source>
</evidence>
<sequence>MEKFLEKNFGELVDFFPLMTAMIFGEGRKSYRVMLKDNQRAAKFFLLSNVLYAITVSMPSGFDSEITLQIFVVFLFFGFSVILLSVLANVATGRIWGLTSGAGYSFRLLCYFSGVAIAVSGILSFSLVSTNIAAGMLLREYPENLQLFGVVNFSQNAIKVLVEVVSILFFLLFTYRYYRFLLHYYKPASRILFCLTTIIAYIAVMIPAFIISLVVFNVFGFDIEFVLWAVEDVFRQY</sequence>
<organism evidence="2 3">
    <name type="scientific">Parasedimentitalea psychrophila</name>
    <dbReference type="NCBI Taxonomy" id="2997337"/>
    <lineage>
        <taxon>Bacteria</taxon>
        <taxon>Pseudomonadati</taxon>
        <taxon>Pseudomonadota</taxon>
        <taxon>Alphaproteobacteria</taxon>
        <taxon>Rhodobacterales</taxon>
        <taxon>Paracoccaceae</taxon>
        <taxon>Parasedimentitalea</taxon>
    </lineage>
</organism>
<name>A0A9Y2KZY1_9RHOB</name>
<keyword evidence="3" id="KW-1185">Reference proteome</keyword>
<feature type="transmembrane region" description="Helical" evidence="1">
    <location>
        <begin position="157"/>
        <end position="178"/>
    </location>
</feature>
<proteinExistence type="predicted"/>
<gene>
    <name evidence="2" type="ORF">QPJ95_22010</name>
</gene>
<keyword evidence="1" id="KW-1133">Transmembrane helix</keyword>
<dbReference type="RefSeq" id="WP_270920136.1">
    <property type="nucleotide sequence ID" value="NZ_CP127247.1"/>
</dbReference>
<reference evidence="2 3" key="1">
    <citation type="submission" date="2023-06" db="EMBL/GenBank/DDBJ databases">
        <title>Parasedimentitalea psychrophila sp. nov., a psychrophilic bacterium isolated from deep-sea sediment.</title>
        <authorList>
            <person name="Li A."/>
        </authorList>
    </citation>
    <scope>NUCLEOTIDE SEQUENCE [LARGE SCALE GENOMIC DNA]</scope>
    <source>
        <strain evidence="2 3">QS115</strain>
    </source>
</reference>
<evidence type="ECO:0000313" key="2">
    <source>
        <dbReference type="EMBL" id="WIY25131.1"/>
    </source>
</evidence>
<keyword evidence="1" id="KW-0812">Transmembrane</keyword>
<accession>A0A9Y2KZY1</accession>
<feature type="transmembrane region" description="Helical" evidence="1">
    <location>
        <begin position="68"/>
        <end position="87"/>
    </location>
</feature>
<evidence type="ECO:0000313" key="3">
    <source>
        <dbReference type="Proteomes" id="UP001238334"/>
    </source>
</evidence>
<feature type="transmembrane region" description="Helical" evidence="1">
    <location>
        <begin position="190"/>
        <end position="219"/>
    </location>
</feature>
<dbReference type="KEGG" id="ppso:QPJ95_22010"/>